<evidence type="ECO:0000256" key="1">
    <source>
        <dbReference type="SAM" id="MobiDB-lite"/>
    </source>
</evidence>
<accession>A0A2Z7ABN5</accession>
<feature type="compositionally biased region" description="Basic and acidic residues" evidence="1">
    <location>
        <begin position="201"/>
        <end position="216"/>
    </location>
</feature>
<feature type="compositionally biased region" description="Basic and acidic residues" evidence="1">
    <location>
        <begin position="16"/>
        <end position="44"/>
    </location>
</feature>
<feature type="region of interest" description="Disordered" evidence="1">
    <location>
        <begin position="1"/>
        <end position="70"/>
    </location>
</feature>
<reference evidence="2 3" key="1">
    <citation type="journal article" date="2015" name="Proc. Natl. Acad. Sci. U.S.A.">
        <title>The resurrection genome of Boea hygrometrica: A blueprint for survival of dehydration.</title>
        <authorList>
            <person name="Xiao L."/>
            <person name="Yang G."/>
            <person name="Zhang L."/>
            <person name="Yang X."/>
            <person name="Zhao S."/>
            <person name="Ji Z."/>
            <person name="Zhou Q."/>
            <person name="Hu M."/>
            <person name="Wang Y."/>
            <person name="Chen M."/>
            <person name="Xu Y."/>
            <person name="Jin H."/>
            <person name="Xiao X."/>
            <person name="Hu G."/>
            <person name="Bao F."/>
            <person name="Hu Y."/>
            <person name="Wan P."/>
            <person name="Li L."/>
            <person name="Deng X."/>
            <person name="Kuang T."/>
            <person name="Xiang C."/>
            <person name="Zhu J.K."/>
            <person name="Oliver M.J."/>
            <person name="He Y."/>
        </authorList>
    </citation>
    <scope>NUCLEOTIDE SEQUENCE [LARGE SCALE GENOMIC DNA]</scope>
    <source>
        <strain evidence="3">cv. XS01</strain>
    </source>
</reference>
<evidence type="ECO:0000313" key="3">
    <source>
        <dbReference type="Proteomes" id="UP000250235"/>
    </source>
</evidence>
<proteinExistence type="predicted"/>
<feature type="compositionally biased region" description="Basic residues" evidence="1">
    <location>
        <begin position="1"/>
        <end position="15"/>
    </location>
</feature>
<sequence>MADCRKPRRDAKKRPDRSANKDKKEKELYRKGRTEKEMVAEENKSAWADSDSEESSSGTSSSSESEDEVQCLMADDTEEVFDFYSPEFTREDIVTALKMVLEYTKLSQSFEEVKAERESCAKNTELVSSRDMKAALSKLETENENLRSRSSASLQKLHGATKPSGDKIGLGYNSDEDSTAKTSSTPRLERTKSKTMNFVRSRTEQLSEEKSDKDKIAAQPPIWKGRFCGLAYTAPEKSR</sequence>
<evidence type="ECO:0000313" key="2">
    <source>
        <dbReference type="EMBL" id="KZV19148.1"/>
    </source>
</evidence>
<protein>
    <submittedName>
        <fullName evidence="2">Uncharacterized protein</fullName>
    </submittedName>
</protein>
<dbReference type="Proteomes" id="UP000250235">
    <property type="component" value="Unassembled WGS sequence"/>
</dbReference>
<keyword evidence="3" id="KW-1185">Reference proteome</keyword>
<name>A0A2Z7ABN5_9LAMI</name>
<gene>
    <name evidence="2" type="ORF">F511_10039</name>
</gene>
<dbReference type="EMBL" id="KV016795">
    <property type="protein sequence ID" value="KZV19148.1"/>
    <property type="molecule type" value="Genomic_DNA"/>
</dbReference>
<organism evidence="2 3">
    <name type="scientific">Dorcoceras hygrometricum</name>
    <dbReference type="NCBI Taxonomy" id="472368"/>
    <lineage>
        <taxon>Eukaryota</taxon>
        <taxon>Viridiplantae</taxon>
        <taxon>Streptophyta</taxon>
        <taxon>Embryophyta</taxon>
        <taxon>Tracheophyta</taxon>
        <taxon>Spermatophyta</taxon>
        <taxon>Magnoliopsida</taxon>
        <taxon>eudicotyledons</taxon>
        <taxon>Gunneridae</taxon>
        <taxon>Pentapetalae</taxon>
        <taxon>asterids</taxon>
        <taxon>lamiids</taxon>
        <taxon>Lamiales</taxon>
        <taxon>Gesneriaceae</taxon>
        <taxon>Didymocarpoideae</taxon>
        <taxon>Trichosporeae</taxon>
        <taxon>Loxocarpinae</taxon>
        <taxon>Dorcoceras</taxon>
    </lineage>
</organism>
<feature type="region of interest" description="Disordered" evidence="1">
    <location>
        <begin position="140"/>
        <end position="218"/>
    </location>
</feature>
<dbReference type="AlphaFoldDB" id="A0A2Z7ABN5"/>